<dbReference type="PANTHER" id="PTHR11102:SF160">
    <property type="entry name" value="ERAD-ASSOCIATED E3 UBIQUITIN-PROTEIN LIGASE COMPONENT HRD3"/>
    <property type="match status" value="1"/>
</dbReference>
<dbReference type="PANTHER" id="PTHR11102">
    <property type="entry name" value="SEL-1-LIKE PROTEIN"/>
    <property type="match status" value="1"/>
</dbReference>
<dbReference type="AlphaFoldDB" id="A0A948WQR4"/>
<dbReference type="InterPro" id="IPR011990">
    <property type="entry name" value="TPR-like_helical_dom_sf"/>
</dbReference>
<dbReference type="EMBL" id="JAHLFP010000010">
    <property type="protein sequence ID" value="MBU3805600.1"/>
    <property type="molecule type" value="Genomic_DNA"/>
</dbReference>
<accession>A0A948WQR4</accession>
<comment type="caution">
    <text evidence="1">The sequence shown here is derived from an EMBL/GenBank/DDBJ whole genome shotgun (WGS) entry which is preliminary data.</text>
</comment>
<sequence>MDTKQRELLGNKARELIEQDPEDYERVIPALQAAAQVGDPWSQATLGYCYEAGLGVERDMKQACWLYEMAAQEDYAPAQCNLAVVYLTEPEASGTDEQAVFWLEEALKQHYPRSQYLLGCLYQEGRQVPKNEKKAAQLFGDAAFQGFPPAQFSLAMCYDEGIGVKQNYQTALYQLEQAAAQDHVKSIRQAAYYYEEGLGVKPNLLRAVQYYLQGADLMDGECITSLAWCYDNGKGVDVNSEKAVRLYHQAAKLGVPRAMHNLAWCYKLGQPGADVPDRDKNALYWFQSALELGYEHSRYDLVGCLFEAGEDAKAFQLLEEGVQREDDRCIHHLADRYRKGEGVEQDEQKAAELYQKAAQLGNANAWVDLGMCYKEGLGVEQSDSMAHACFEQAAEKNHSVGIWCAAYECEEGIGVEQNLARAVELYQRGADAGDGECIASLGWCYDNGRGVEEDSEKAVQLYQQAAELGVPRAMHNLAWCYKLGQPGADTPDRYEQAAHWFECALEQGYTGSRYPLVRCLLELGRDEQAQDLLEQGIQQEDERCIFHLAEQYRRGEGVEKDMRLSLDWYEKAAELGHPEAQFEAGHFWDSGCAGVQDYARAIYWYEQVMEQNRRDLACWAMAVNNLAELYRDGSGVPQDIEKAIQLYHMACEEGTNEVPWYNLGEIYHQERGDVQTGIGYYQQGIEHSTRGGRCALALAKLYQTGTGVAQNHQKARELAQLAFDRTEDIQSEVHEEAGQLLETLSKG</sequence>
<proteinExistence type="predicted"/>
<dbReference type="Gene3D" id="1.25.40.10">
    <property type="entry name" value="Tetratricopeptide repeat domain"/>
    <property type="match status" value="4"/>
</dbReference>
<dbReference type="InterPro" id="IPR050767">
    <property type="entry name" value="Sel1_AlgK"/>
</dbReference>
<name>A0A948WQR4_9FIRM</name>
<reference evidence="1" key="1">
    <citation type="journal article" date="2021" name="PeerJ">
        <title>Extensive microbial diversity within the chicken gut microbiome revealed by metagenomics and culture.</title>
        <authorList>
            <person name="Gilroy R."/>
            <person name="Ravi A."/>
            <person name="Getino M."/>
            <person name="Pursley I."/>
            <person name="Horton D.L."/>
            <person name="Alikhan N.F."/>
            <person name="Baker D."/>
            <person name="Gharbi K."/>
            <person name="Hall N."/>
            <person name="Watson M."/>
            <person name="Adriaenssens E.M."/>
            <person name="Foster-Nyarko E."/>
            <person name="Jarju S."/>
            <person name="Secka A."/>
            <person name="Antonio M."/>
            <person name="Oren A."/>
            <person name="Chaudhuri R.R."/>
            <person name="La Ragione R."/>
            <person name="Hildebrand F."/>
            <person name="Pallen M.J."/>
        </authorList>
    </citation>
    <scope>NUCLEOTIDE SEQUENCE</scope>
    <source>
        <strain evidence="1">B5_2728</strain>
    </source>
</reference>
<dbReference type="Proteomes" id="UP000713596">
    <property type="component" value="Unassembled WGS sequence"/>
</dbReference>
<dbReference type="SUPFAM" id="SSF81901">
    <property type="entry name" value="HCP-like"/>
    <property type="match status" value="5"/>
</dbReference>
<evidence type="ECO:0000313" key="2">
    <source>
        <dbReference type="Proteomes" id="UP000713596"/>
    </source>
</evidence>
<dbReference type="SMART" id="SM00671">
    <property type="entry name" value="SEL1"/>
    <property type="match status" value="16"/>
</dbReference>
<organism evidence="1 2">
    <name type="scientific">Candidatus Allofournierella pullistercoris</name>
    <dbReference type="NCBI Taxonomy" id="2838597"/>
    <lineage>
        <taxon>Bacteria</taxon>
        <taxon>Bacillati</taxon>
        <taxon>Bacillota</taxon>
        <taxon>Clostridia</taxon>
        <taxon>Eubacteriales</taxon>
        <taxon>Oscillospiraceae</taxon>
        <taxon>Allofournierella</taxon>
    </lineage>
</organism>
<reference evidence="1" key="2">
    <citation type="submission" date="2021-04" db="EMBL/GenBank/DDBJ databases">
        <authorList>
            <person name="Gilroy R."/>
        </authorList>
    </citation>
    <scope>NUCLEOTIDE SEQUENCE</scope>
    <source>
        <strain evidence="1">B5_2728</strain>
    </source>
</reference>
<protein>
    <submittedName>
        <fullName evidence="1">SEL1-like repeat protein</fullName>
    </submittedName>
</protein>
<dbReference type="InterPro" id="IPR006597">
    <property type="entry name" value="Sel1-like"/>
</dbReference>
<evidence type="ECO:0000313" key="1">
    <source>
        <dbReference type="EMBL" id="MBU3805600.1"/>
    </source>
</evidence>
<dbReference type="Pfam" id="PF08238">
    <property type="entry name" value="Sel1"/>
    <property type="match status" value="16"/>
</dbReference>
<gene>
    <name evidence="1" type="ORF">H9882_01660</name>
</gene>